<organism evidence="2 3">
    <name type="scientific">Fusarium duplospermum</name>
    <dbReference type="NCBI Taxonomy" id="1325734"/>
    <lineage>
        <taxon>Eukaryota</taxon>
        <taxon>Fungi</taxon>
        <taxon>Dikarya</taxon>
        <taxon>Ascomycota</taxon>
        <taxon>Pezizomycotina</taxon>
        <taxon>Sordariomycetes</taxon>
        <taxon>Hypocreomycetidae</taxon>
        <taxon>Hypocreales</taxon>
        <taxon>Nectriaceae</taxon>
        <taxon>Fusarium</taxon>
        <taxon>Fusarium solani species complex</taxon>
    </lineage>
</organism>
<keyword evidence="1" id="KW-0472">Membrane</keyword>
<keyword evidence="1" id="KW-0812">Transmembrane</keyword>
<keyword evidence="3" id="KW-1185">Reference proteome</keyword>
<dbReference type="AlphaFoldDB" id="A0A428NMJ3"/>
<gene>
    <name evidence="2" type="ORF">CEP54_015651</name>
</gene>
<sequence>MIEVLAISQATNDYITLLTFSIYHEVPFMYLLEDGGHVGPAFLFIYAFAPLTLVILFILFVILTTRDDSITNKSLSLPNIIGPEILQRPKLASAQLSACDVSSSGDLRLMLEARITVIVNKFTMRVNDHN</sequence>
<name>A0A428NMJ3_9HYPO</name>
<keyword evidence="1" id="KW-1133">Transmembrane helix</keyword>
<proteinExistence type="predicted"/>
<feature type="transmembrane region" description="Helical" evidence="1">
    <location>
        <begin position="41"/>
        <end position="63"/>
    </location>
</feature>
<protein>
    <submittedName>
        <fullName evidence="2">Uncharacterized protein</fullName>
    </submittedName>
</protein>
<evidence type="ECO:0000313" key="2">
    <source>
        <dbReference type="EMBL" id="RSL41975.1"/>
    </source>
</evidence>
<evidence type="ECO:0000256" key="1">
    <source>
        <dbReference type="SAM" id="Phobius"/>
    </source>
</evidence>
<dbReference type="Proteomes" id="UP000288168">
    <property type="component" value="Unassembled WGS sequence"/>
</dbReference>
<reference evidence="2 3" key="1">
    <citation type="submission" date="2017-06" db="EMBL/GenBank/DDBJ databases">
        <title>Comparative genomic analysis of Ambrosia Fusariam Clade fungi.</title>
        <authorList>
            <person name="Stajich J.E."/>
            <person name="Carrillo J."/>
            <person name="Kijimoto T."/>
            <person name="Eskalen A."/>
            <person name="O'Donnell K."/>
            <person name="Kasson M."/>
        </authorList>
    </citation>
    <scope>NUCLEOTIDE SEQUENCE [LARGE SCALE GENOMIC DNA]</scope>
    <source>
        <strain evidence="2 3">NRRL62584</strain>
    </source>
</reference>
<comment type="caution">
    <text evidence="2">The sequence shown here is derived from an EMBL/GenBank/DDBJ whole genome shotgun (WGS) entry which is preliminary data.</text>
</comment>
<evidence type="ECO:0000313" key="3">
    <source>
        <dbReference type="Proteomes" id="UP000288168"/>
    </source>
</evidence>
<accession>A0A428NMJ3</accession>
<dbReference type="EMBL" id="NKCI01000390">
    <property type="protein sequence ID" value="RSL41975.1"/>
    <property type="molecule type" value="Genomic_DNA"/>
</dbReference>